<evidence type="ECO:0008006" key="3">
    <source>
        <dbReference type="Google" id="ProtNLM"/>
    </source>
</evidence>
<dbReference type="EMBL" id="CP142149">
    <property type="protein sequence ID" value="WSE32913.1"/>
    <property type="molecule type" value="Genomic_DNA"/>
</dbReference>
<evidence type="ECO:0000313" key="1">
    <source>
        <dbReference type="EMBL" id="WSE32913.1"/>
    </source>
</evidence>
<accession>A0ABZ1IGW7</accession>
<proteinExistence type="predicted"/>
<name>A0ABZ1IGW7_9PSEU</name>
<sequence length="154" mass="16751">MTSAVAVLPSWLRARPAQAPGWVRAPWPAEDDRSLTLAFRVARGAGLSRRAAARLCRRLVREGQLAAGRDRLLAALSATLRPRVAEDRLAKATADALLLDAFQTLPHGRRGLLWSALREQRSAAELAAESGLPAQRVHEQLRDALRELSAGRPA</sequence>
<organism evidence="1 2">
    <name type="scientific">Amycolatopsis rhabdoformis</name>
    <dbReference type="NCBI Taxonomy" id="1448059"/>
    <lineage>
        <taxon>Bacteria</taxon>
        <taxon>Bacillati</taxon>
        <taxon>Actinomycetota</taxon>
        <taxon>Actinomycetes</taxon>
        <taxon>Pseudonocardiales</taxon>
        <taxon>Pseudonocardiaceae</taxon>
        <taxon>Amycolatopsis</taxon>
    </lineage>
</organism>
<dbReference type="SUPFAM" id="SSF88659">
    <property type="entry name" value="Sigma3 and sigma4 domains of RNA polymerase sigma factors"/>
    <property type="match status" value="1"/>
</dbReference>
<keyword evidence="2" id="KW-1185">Reference proteome</keyword>
<gene>
    <name evidence="1" type="ORF">VSH64_12430</name>
</gene>
<dbReference type="Proteomes" id="UP001330812">
    <property type="component" value="Chromosome"/>
</dbReference>
<dbReference type="InterPro" id="IPR013324">
    <property type="entry name" value="RNA_pol_sigma_r3/r4-like"/>
</dbReference>
<evidence type="ECO:0000313" key="2">
    <source>
        <dbReference type="Proteomes" id="UP001330812"/>
    </source>
</evidence>
<dbReference type="RefSeq" id="WP_326835720.1">
    <property type="nucleotide sequence ID" value="NZ_CP142149.1"/>
</dbReference>
<reference evidence="1 2" key="1">
    <citation type="journal article" date="2015" name="Int. J. Syst. Evol. Microbiol.">
        <title>Amycolatopsis rhabdoformis sp. nov., an actinomycete isolated from a tropical forest soil.</title>
        <authorList>
            <person name="Souza W.R."/>
            <person name="Silva R.E."/>
            <person name="Goodfellow M."/>
            <person name="Busarakam K."/>
            <person name="Figueiro F.S."/>
            <person name="Ferreira D."/>
            <person name="Rodrigues-Filho E."/>
            <person name="Moraes L.A.B."/>
            <person name="Zucchi T.D."/>
        </authorList>
    </citation>
    <scope>NUCLEOTIDE SEQUENCE [LARGE SCALE GENOMIC DNA]</scope>
    <source>
        <strain evidence="1 2">NCIMB 14900</strain>
    </source>
</reference>
<protein>
    <recommendedName>
        <fullName evidence="3">Sigma-70 family RNA polymerase sigma factor</fullName>
    </recommendedName>
</protein>